<evidence type="ECO:0000256" key="1">
    <source>
        <dbReference type="ARBA" id="ARBA00009463"/>
    </source>
</evidence>
<dbReference type="EMBL" id="OZ037949">
    <property type="protein sequence ID" value="CAL1712028.1"/>
    <property type="molecule type" value="Genomic_DNA"/>
</dbReference>
<evidence type="ECO:0000259" key="4">
    <source>
        <dbReference type="Pfam" id="PF02737"/>
    </source>
</evidence>
<dbReference type="SUPFAM" id="SSF48179">
    <property type="entry name" value="6-phosphogluconate dehydrogenase C-terminal domain-like"/>
    <property type="match status" value="1"/>
</dbReference>
<gene>
    <name evidence="5" type="ORF">GFSPODELE1_LOCUS8626</name>
</gene>
<dbReference type="PANTHER" id="PTHR48075">
    <property type="entry name" value="3-HYDROXYACYL-COA DEHYDROGENASE FAMILY PROTEIN"/>
    <property type="match status" value="1"/>
</dbReference>
<evidence type="ECO:0008006" key="7">
    <source>
        <dbReference type="Google" id="ProtNLM"/>
    </source>
</evidence>
<dbReference type="InterPro" id="IPR036291">
    <property type="entry name" value="NAD(P)-bd_dom_sf"/>
</dbReference>
<keyword evidence="6" id="KW-1185">Reference proteome</keyword>
<keyword evidence="2" id="KW-0560">Oxidoreductase</keyword>
<feature type="domain" description="3-hydroxyacyl-CoA dehydrogenase C-terminal" evidence="3">
    <location>
        <begin position="207"/>
        <end position="303"/>
    </location>
</feature>
<accession>A0ABP1DY49</accession>
<dbReference type="SUPFAM" id="SSF51735">
    <property type="entry name" value="NAD(P)-binding Rossmann-fold domains"/>
    <property type="match status" value="1"/>
</dbReference>
<reference evidence="6" key="1">
    <citation type="submission" date="2024-04" db="EMBL/GenBank/DDBJ databases">
        <authorList>
            <person name="Shaw F."/>
            <person name="Minotto A."/>
        </authorList>
    </citation>
    <scope>NUCLEOTIDE SEQUENCE [LARGE SCALE GENOMIC DNA]</scope>
</reference>
<dbReference type="PIRSF" id="PIRSF000105">
    <property type="entry name" value="HCDH"/>
    <property type="match status" value="1"/>
</dbReference>
<evidence type="ECO:0000313" key="5">
    <source>
        <dbReference type="EMBL" id="CAL1712028.1"/>
    </source>
</evidence>
<evidence type="ECO:0000313" key="6">
    <source>
        <dbReference type="Proteomes" id="UP001497453"/>
    </source>
</evidence>
<dbReference type="Gene3D" id="3.40.50.720">
    <property type="entry name" value="NAD(P)-binding Rossmann-like Domain"/>
    <property type="match status" value="1"/>
</dbReference>
<dbReference type="InterPro" id="IPR008927">
    <property type="entry name" value="6-PGluconate_DH-like_C_sf"/>
</dbReference>
<dbReference type="Gene3D" id="1.10.1040.10">
    <property type="entry name" value="N-(1-d-carboxylethyl)-l-norvaline Dehydrogenase, domain 2"/>
    <property type="match status" value="1"/>
</dbReference>
<proteinExistence type="inferred from homology"/>
<comment type="similarity">
    <text evidence="1">Belongs to the 3-hydroxyacyl-CoA dehydrogenase family.</text>
</comment>
<dbReference type="Pfam" id="PF02737">
    <property type="entry name" value="3HCDH_N"/>
    <property type="match status" value="1"/>
</dbReference>
<dbReference type="PANTHER" id="PTHR48075:SF5">
    <property type="entry name" value="3-HYDROXYBUTYRYL-COA DEHYDROGENASE"/>
    <property type="match status" value="1"/>
</dbReference>
<evidence type="ECO:0000256" key="2">
    <source>
        <dbReference type="ARBA" id="ARBA00023002"/>
    </source>
</evidence>
<organism evidence="5 6">
    <name type="scientific">Somion occarium</name>
    <dbReference type="NCBI Taxonomy" id="3059160"/>
    <lineage>
        <taxon>Eukaryota</taxon>
        <taxon>Fungi</taxon>
        <taxon>Dikarya</taxon>
        <taxon>Basidiomycota</taxon>
        <taxon>Agaricomycotina</taxon>
        <taxon>Agaricomycetes</taxon>
        <taxon>Polyporales</taxon>
        <taxon>Cerrenaceae</taxon>
        <taxon>Somion</taxon>
    </lineage>
</organism>
<feature type="domain" description="3-hydroxyacyl-CoA dehydrogenase NAD binding" evidence="4">
    <location>
        <begin position="10"/>
        <end position="204"/>
    </location>
</feature>
<dbReference type="InterPro" id="IPR006108">
    <property type="entry name" value="3HC_DH_C"/>
</dbReference>
<dbReference type="InterPro" id="IPR022694">
    <property type="entry name" value="3-OHacyl-CoA_DH"/>
</dbReference>
<sequence length="305" mass="32625">MSIAHGIKTLGILGSGQMGLGIAYVAALRARVPVLIHDRSEAQLKKGLAFMDKLLEKDVAKGKITSTDAKEARDRVTVVLPDRGLVGLRDADMVIEAVSENLSLKEAIFRGLSAELGPEPILASNTSSISITKIAAATLPDGEGASSEKGKKSASRVVGLHFFNPVPVMKLVELISALQTSKDTLDRARAFAIACGKEVTTSQDVPGFVSNALLMPFINEAIMCLEKGVATRDDIDKTLKLGMNHPMGPLQLADFIGLDTCLAIQQTLYTGTGDSKYRPSILLERLVDAQWLGKKSGKGFYEYPA</sequence>
<dbReference type="Proteomes" id="UP001497453">
    <property type="component" value="Chromosome 6"/>
</dbReference>
<evidence type="ECO:0000259" key="3">
    <source>
        <dbReference type="Pfam" id="PF00725"/>
    </source>
</evidence>
<dbReference type="InterPro" id="IPR013328">
    <property type="entry name" value="6PGD_dom2"/>
</dbReference>
<name>A0ABP1DY49_9APHY</name>
<dbReference type="Pfam" id="PF00725">
    <property type="entry name" value="3HCDH"/>
    <property type="match status" value="1"/>
</dbReference>
<protein>
    <recommendedName>
        <fullName evidence="7">3-hydroxybutyryl-CoA dehydrogenase</fullName>
    </recommendedName>
</protein>
<dbReference type="InterPro" id="IPR006176">
    <property type="entry name" value="3-OHacyl-CoA_DH_NAD-bd"/>
</dbReference>